<dbReference type="InterPro" id="IPR005467">
    <property type="entry name" value="His_kinase_dom"/>
</dbReference>
<organism evidence="16 17">
    <name type="scientific">Corynebacterium meitnerae</name>
    <dbReference type="NCBI Taxonomy" id="2913498"/>
    <lineage>
        <taxon>Bacteria</taxon>
        <taxon>Bacillati</taxon>
        <taxon>Actinomycetota</taxon>
        <taxon>Actinomycetes</taxon>
        <taxon>Mycobacteriales</taxon>
        <taxon>Corynebacteriaceae</taxon>
        <taxon>Corynebacterium</taxon>
    </lineage>
</organism>
<keyword evidence="4" id="KW-0597">Phosphoprotein</keyword>
<evidence type="ECO:0000256" key="4">
    <source>
        <dbReference type="ARBA" id="ARBA00022553"/>
    </source>
</evidence>
<evidence type="ECO:0000256" key="7">
    <source>
        <dbReference type="ARBA" id="ARBA00022777"/>
    </source>
</evidence>
<evidence type="ECO:0000256" key="9">
    <source>
        <dbReference type="ARBA" id="ARBA00023012"/>
    </source>
</evidence>
<gene>
    <name evidence="16" type="ORF">L8U60_04645</name>
</gene>
<evidence type="ECO:0000313" key="17">
    <source>
        <dbReference type="Proteomes" id="UP001146468"/>
    </source>
</evidence>
<name>A0A9X3LT51_9CORY</name>
<evidence type="ECO:0000256" key="8">
    <source>
        <dbReference type="ARBA" id="ARBA00022989"/>
    </source>
</evidence>
<dbReference type="InterPro" id="IPR004358">
    <property type="entry name" value="Sig_transdc_His_kin-like_C"/>
</dbReference>
<dbReference type="PANTHER" id="PTHR45436">
    <property type="entry name" value="SENSOR HISTIDINE KINASE YKOH"/>
    <property type="match status" value="1"/>
</dbReference>
<dbReference type="Pfam" id="PF00672">
    <property type="entry name" value="HAMP"/>
    <property type="match status" value="1"/>
</dbReference>
<dbReference type="EMBL" id="JAKMUS010000005">
    <property type="protein sequence ID" value="MCZ9293772.1"/>
    <property type="molecule type" value="Genomic_DNA"/>
</dbReference>
<keyword evidence="9" id="KW-0902">Two-component regulatory system</keyword>
<dbReference type="PANTHER" id="PTHR45436:SF5">
    <property type="entry name" value="SENSOR HISTIDINE KINASE TRCS"/>
    <property type="match status" value="1"/>
</dbReference>
<protein>
    <recommendedName>
        <fullName evidence="3">histidine kinase</fullName>
        <ecNumber evidence="3">2.7.13.3</ecNumber>
    </recommendedName>
</protein>
<dbReference type="InterPro" id="IPR036890">
    <property type="entry name" value="HATPase_C_sf"/>
</dbReference>
<keyword evidence="10 13" id="KW-0472">Membrane</keyword>
<comment type="catalytic activity">
    <reaction evidence="1">
        <text>ATP + protein L-histidine = ADP + protein N-phospho-L-histidine.</text>
        <dbReference type="EC" id="2.7.13.3"/>
    </reaction>
</comment>
<keyword evidence="11" id="KW-0175">Coiled coil</keyword>
<keyword evidence="17" id="KW-1185">Reference proteome</keyword>
<dbReference type="PROSITE" id="PS50109">
    <property type="entry name" value="HIS_KIN"/>
    <property type="match status" value="1"/>
</dbReference>
<dbReference type="SMART" id="SM00388">
    <property type="entry name" value="HisKA"/>
    <property type="match status" value="1"/>
</dbReference>
<evidence type="ECO:0000256" key="2">
    <source>
        <dbReference type="ARBA" id="ARBA00004236"/>
    </source>
</evidence>
<dbReference type="SUPFAM" id="SSF55874">
    <property type="entry name" value="ATPase domain of HSP90 chaperone/DNA topoisomerase II/histidine kinase"/>
    <property type="match status" value="1"/>
</dbReference>
<dbReference type="InterPro" id="IPR036097">
    <property type="entry name" value="HisK_dim/P_sf"/>
</dbReference>
<evidence type="ECO:0000259" key="14">
    <source>
        <dbReference type="PROSITE" id="PS50109"/>
    </source>
</evidence>
<feature type="transmembrane region" description="Helical" evidence="13">
    <location>
        <begin position="29"/>
        <end position="52"/>
    </location>
</feature>
<feature type="transmembrane region" description="Helical" evidence="13">
    <location>
        <begin position="180"/>
        <end position="203"/>
    </location>
</feature>
<keyword evidence="7 16" id="KW-0418">Kinase</keyword>
<dbReference type="RefSeq" id="WP_269965214.1">
    <property type="nucleotide sequence ID" value="NZ_JAKMUS010000005.1"/>
</dbReference>
<evidence type="ECO:0000256" key="10">
    <source>
        <dbReference type="ARBA" id="ARBA00023136"/>
    </source>
</evidence>
<dbReference type="InterPro" id="IPR050428">
    <property type="entry name" value="TCS_sensor_his_kinase"/>
</dbReference>
<dbReference type="SMART" id="SM00387">
    <property type="entry name" value="HATPase_c"/>
    <property type="match status" value="1"/>
</dbReference>
<dbReference type="GO" id="GO:0005886">
    <property type="term" value="C:plasma membrane"/>
    <property type="evidence" value="ECO:0007669"/>
    <property type="project" value="UniProtKB-SubCell"/>
</dbReference>
<dbReference type="InterPro" id="IPR003594">
    <property type="entry name" value="HATPase_dom"/>
</dbReference>
<keyword evidence="6 13" id="KW-0812">Transmembrane</keyword>
<dbReference type="Pfam" id="PF00512">
    <property type="entry name" value="HisKA"/>
    <property type="match status" value="1"/>
</dbReference>
<evidence type="ECO:0000256" key="12">
    <source>
        <dbReference type="SAM" id="MobiDB-lite"/>
    </source>
</evidence>
<keyword evidence="8 13" id="KW-1133">Transmembrane helix</keyword>
<dbReference type="AlphaFoldDB" id="A0A9X3LT51"/>
<dbReference type="GO" id="GO:0000155">
    <property type="term" value="F:phosphorelay sensor kinase activity"/>
    <property type="evidence" value="ECO:0007669"/>
    <property type="project" value="InterPro"/>
</dbReference>
<evidence type="ECO:0000259" key="15">
    <source>
        <dbReference type="PROSITE" id="PS50885"/>
    </source>
</evidence>
<dbReference type="Proteomes" id="UP001146468">
    <property type="component" value="Unassembled WGS sequence"/>
</dbReference>
<evidence type="ECO:0000256" key="1">
    <source>
        <dbReference type="ARBA" id="ARBA00000085"/>
    </source>
</evidence>
<evidence type="ECO:0000256" key="13">
    <source>
        <dbReference type="SAM" id="Phobius"/>
    </source>
</evidence>
<dbReference type="Pfam" id="PF02518">
    <property type="entry name" value="HATPase_c"/>
    <property type="match status" value="1"/>
</dbReference>
<dbReference type="CDD" id="cd00075">
    <property type="entry name" value="HATPase"/>
    <property type="match status" value="1"/>
</dbReference>
<comment type="subcellular location">
    <subcellularLocation>
        <location evidence="2">Cell membrane</location>
    </subcellularLocation>
</comment>
<reference evidence="16" key="1">
    <citation type="submission" date="2022-02" db="EMBL/GenBank/DDBJ databases">
        <title>Corynebacterium sp. from urogenital microbiome.</title>
        <authorList>
            <person name="Cappelli E.A."/>
            <person name="Ribeiro T.G."/>
            <person name="Peixe L."/>
        </authorList>
    </citation>
    <scope>NUCLEOTIDE SEQUENCE</scope>
    <source>
        <strain evidence="16">C8Ua_172</strain>
    </source>
</reference>
<dbReference type="SUPFAM" id="SSF47384">
    <property type="entry name" value="Homodimeric domain of signal transducing histidine kinase"/>
    <property type="match status" value="1"/>
</dbReference>
<dbReference type="EC" id="2.7.13.3" evidence="3"/>
<evidence type="ECO:0000313" key="16">
    <source>
        <dbReference type="EMBL" id="MCZ9293772.1"/>
    </source>
</evidence>
<dbReference type="PRINTS" id="PR00344">
    <property type="entry name" value="BCTRLSENSOR"/>
</dbReference>
<dbReference type="Gene3D" id="3.30.565.10">
    <property type="entry name" value="Histidine kinase-like ATPase, C-terminal domain"/>
    <property type="match status" value="1"/>
</dbReference>
<proteinExistence type="predicted"/>
<feature type="region of interest" description="Disordered" evidence="12">
    <location>
        <begin position="1"/>
        <end position="22"/>
    </location>
</feature>
<dbReference type="CDD" id="cd06225">
    <property type="entry name" value="HAMP"/>
    <property type="match status" value="1"/>
</dbReference>
<dbReference type="SMART" id="SM00304">
    <property type="entry name" value="HAMP"/>
    <property type="match status" value="1"/>
</dbReference>
<evidence type="ECO:0000256" key="11">
    <source>
        <dbReference type="SAM" id="Coils"/>
    </source>
</evidence>
<comment type="caution">
    <text evidence="16">The sequence shown here is derived from an EMBL/GenBank/DDBJ whole genome shotgun (WGS) entry which is preliminary data.</text>
</comment>
<dbReference type="CDD" id="cd00082">
    <property type="entry name" value="HisKA"/>
    <property type="match status" value="1"/>
</dbReference>
<accession>A0A9X3LT51</accession>
<dbReference type="PROSITE" id="PS50885">
    <property type="entry name" value="HAMP"/>
    <property type="match status" value="1"/>
</dbReference>
<feature type="domain" description="HAMP" evidence="15">
    <location>
        <begin position="200"/>
        <end position="252"/>
    </location>
</feature>
<feature type="coiled-coil region" evidence="11">
    <location>
        <begin position="72"/>
        <end position="99"/>
    </location>
</feature>
<evidence type="ECO:0000256" key="3">
    <source>
        <dbReference type="ARBA" id="ARBA00012438"/>
    </source>
</evidence>
<dbReference type="InterPro" id="IPR003661">
    <property type="entry name" value="HisK_dim/P_dom"/>
</dbReference>
<keyword evidence="5" id="KW-0808">Transferase</keyword>
<dbReference type="Gene3D" id="6.10.340.10">
    <property type="match status" value="1"/>
</dbReference>
<dbReference type="Gene3D" id="1.10.287.130">
    <property type="match status" value="1"/>
</dbReference>
<evidence type="ECO:0000256" key="6">
    <source>
        <dbReference type="ARBA" id="ARBA00022692"/>
    </source>
</evidence>
<dbReference type="InterPro" id="IPR003660">
    <property type="entry name" value="HAMP_dom"/>
</dbReference>
<evidence type="ECO:0000256" key="5">
    <source>
        <dbReference type="ARBA" id="ARBA00022679"/>
    </source>
</evidence>
<feature type="domain" description="Histidine kinase" evidence="14">
    <location>
        <begin position="260"/>
        <end position="476"/>
    </location>
</feature>
<sequence>MILRVRSGASAPSEGAAEDTTQSSLRGRVAAYAVAGVTVAVGMTALFSYFAVSGAIKQNELLELDSRTVALMRQTRDVLEEAETNKDDANREVRFQELVDHFRTDNPGYLAAVSPGVKEPFIGDALPIDRMAVQGQKPDWAHLEFQDEWVSVLRAQGATVVLGMDSSTYSLMVSRLKATLIGIAGLGTLLAAFMGLIIARVTVRPLERLRRSIDGVVSTEELEPIEVIGQDEYGRLTESLNDMMETLKDSRVRQSQLVADAGHELRTPLTSMRTNIELLMMLHRSGQVDTMAPEDLADLEADVMAQMEEMSTLIGDLVDLAREDGPQQELQPARLDEIISDSLERVQRRRPDVDFRVRLDPWLIDADVPALSRAPVNLLDNAAKWSPPGGVVRVSLRAAQRRAVLIIDDSGPGIPADEREKVFERFYRAPESRAMPGSGLGLAITRQVLERHGATISVDESDDGGTRIRIIFPGEPVTE</sequence>